<dbReference type="Gene3D" id="3.30.160.60">
    <property type="entry name" value="Classic Zinc Finger"/>
    <property type="match status" value="4"/>
</dbReference>
<dbReference type="PROSITE" id="PS00028">
    <property type="entry name" value="ZINC_FINGER_C2H2_1"/>
    <property type="match status" value="4"/>
</dbReference>
<dbReference type="Proteomes" id="UP000499080">
    <property type="component" value="Unassembled WGS sequence"/>
</dbReference>
<keyword evidence="3" id="KW-0479">Metal-binding</keyword>
<protein>
    <submittedName>
        <fullName evidence="13">Zinc finger and SCAN domain-containing protein 32</fullName>
    </submittedName>
</protein>
<evidence type="ECO:0000259" key="12">
    <source>
        <dbReference type="PROSITE" id="PS50157"/>
    </source>
</evidence>
<feature type="region of interest" description="Disordered" evidence="11">
    <location>
        <begin position="138"/>
        <end position="186"/>
    </location>
</feature>
<gene>
    <name evidence="13" type="primary">ZSCAN32_0</name>
    <name evidence="13" type="ORF">AVEN_92862_1</name>
</gene>
<evidence type="ECO:0000256" key="2">
    <source>
        <dbReference type="ARBA" id="ARBA00006991"/>
    </source>
</evidence>
<proteinExistence type="inferred from homology"/>
<dbReference type="GO" id="GO:0008270">
    <property type="term" value="F:zinc ion binding"/>
    <property type="evidence" value="ECO:0007669"/>
    <property type="project" value="UniProtKB-KW"/>
</dbReference>
<comment type="subcellular location">
    <subcellularLocation>
        <location evidence="1">Nucleus</location>
    </subcellularLocation>
</comment>
<keyword evidence="8" id="KW-0804">Transcription</keyword>
<evidence type="ECO:0000256" key="11">
    <source>
        <dbReference type="SAM" id="MobiDB-lite"/>
    </source>
</evidence>
<feature type="domain" description="C2H2-type" evidence="12">
    <location>
        <begin position="493"/>
        <end position="520"/>
    </location>
</feature>
<evidence type="ECO:0000256" key="9">
    <source>
        <dbReference type="ARBA" id="ARBA00023242"/>
    </source>
</evidence>
<keyword evidence="9" id="KW-0539">Nucleus</keyword>
<comment type="similarity">
    <text evidence="2">Belongs to the krueppel C2H2-type zinc-finger protein family.</text>
</comment>
<dbReference type="FunFam" id="3.30.160.60:FF:002343">
    <property type="entry name" value="Zinc finger protein 33A"/>
    <property type="match status" value="1"/>
</dbReference>
<feature type="compositionally biased region" description="Polar residues" evidence="11">
    <location>
        <begin position="384"/>
        <end position="397"/>
    </location>
</feature>
<dbReference type="Pfam" id="PF00096">
    <property type="entry name" value="zf-C2H2"/>
    <property type="match status" value="3"/>
</dbReference>
<keyword evidence="7" id="KW-0805">Transcription regulation</keyword>
<feature type="domain" description="C2H2-type" evidence="12">
    <location>
        <begin position="521"/>
        <end position="547"/>
    </location>
</feature>
<reference evidence="13 14" key="1">
    <citation type="journal article" date="2019" name="Sci. Rep.">
        <title>Orb-weaving spider Araneus ventricosus genome elucidates the spidroin gene catalogue.</title>
        <authorList>
            <person name="Kono N."/>
            <person name="Nakamura H."/>
            <person name="Ohtoshi R."/>
            <person name="Moran D.A.P."/>
            <person name="Shinohara A."/>
            <person name="Yoshida Y."/>
            <person name="Fujiwara M."/>
            <person name="Mori M."/>
            <person name="Tomita M."/>
            <person name="Arakawa K."/>
        </authorList>
    </citation>
    <scope>NUCLEOTIDE SEQUENCE [LARGE SCALE GENOMIC DNA]</scope>
</reference>
<dbReference type="PROSITE" id="PS50157">
    <property type="entry name" value="ZINC_FINGER_C2H2_2"/>
    <property type="match status" value="4"/>
</dbReference>
<keyword evidence="4" id="KW-0677">Repeat</keyword>
<dbReference type="InterPro" id="IPR013087">
    <property type="entry name" value="Znf_C2H2_type"/>
</dbReference>
<evidence type="ECO:0000313" key="13">
    <source>
        <dbReference type="EMBL" id="GBN41620.1"/>
    </source>
</evidence>
<dbReference type="FunFam" id="3.30.160.60:FF:001498">
    <property type="entry name" value="Zinc finger protein 404"/>
    <property type="match status" value="1"/>
</dbReference>
<comment type="caution">
    <text evidence="13">The sequence shown here is derived from an EMBL/GenBank/DDBJ whole genome shotgun (WGS) entry which is preliminary data.</text>
</comment>
<dbReference type="SUPFAM" id="SSF57667">
    <property type="entry name" value="beta-beta-alpha zinc fingers"/>
    <property type="match status" value="2"/>
</dbReference>
<evidence type="ECO:0000256" key="8">
    <source>
        <dbReference type="ARBA" id="ARBA00023163"/>
    </source>
</evidence>
<keyword evidence="6" id="KW-0862">Zinc</keyword>
<name>A0A4Y2NTA7_ARAVE</name>
<dbReference type="EMBL" id="BGPR01009682">
    <property type="protein sequence ID" value="GBN41620.1"/>
    <property type="molecule type" value="Genomic_DNA"/>
</dbReference>
<keyword evidence="5 10" id="KW-0863">Zinc-finger</keyword>
<evidence type="ECO:0000256" key="10">
    <source>
        <dbReference type="PROSITE-ProRule" id="PRU00042"/>
    </source>
</evidence>
<feature type="compositionally biased region" description="Polar residues" evidence="11">
    <location>
        <begin position="172"/>
        <end position="186"/>
    </location>
</feature>
<dbReference type="FunFam" id="3.30.160.60:FF:000446">
    <property type="entry name" value="Zinc finger protein"/>
    <property type="match status" value="2"/>
</dbReference>
<evidence type="ECO:0000256" key="6">
    <source>
        <dbReference type="ARBA" id="ARBA00022833"/>
    </source>
</evidence>
<dbReference type="GO" id="GO:0003677">
    <property type="term" value="F:DNA binding"/>
    <property type="evidence" value="ECO:0007669"/>
    <property type="project" value="UniProtKB-KW"/>
</dbReference>
<evidence type="ECO:0000256" key="1">
    <source>
        <dbReference type="ARBA" id="ARBA00004123"/>
    </source>
</evidence>
<dbReference type="GO" id="GO:0000981">
    <property type="term" value="F:DNA-binding transcription factor activity, RNA polymerase II-specific"/>
    <property type="evidence" value="ECO:0007669"/>
    <property type="project" value="TreeGrafter"/>
</dbReference>
<evidence type="ECO:0000256" key="7">
    <source>
        <dbReference type="ARBA" id="ARBA00023015"/>
    </source>
</evidence>
<evidence type="ECO:0000313" key="14">
    <source>
        <dbReference type="Proteomes" id="UP000499080"/>
    </source>
</evidence>
<dbReference type="SMART" id="SM00355">
    <property type="entry name" value="ZnF_C2H2"/>
    <property type="match status" value="5"/>
</dbReference>
<dbReference type="PANTHER" id="PTHR24394:SF48">
    <property type="entry name" value="ZINC FINGER PROTEIN 771"/>
    <property type="match status" value="1"/>
</dbReference>
<accession>A0A4Y2NTA7</accession>
<dbReference type="GO" id="GO:0005634">
    <property type="term" value="C:nucleus"/>
    <property type="evidence" value="ECO:0007669"/>
    <property type="project" value="UniProtKB-SubCell"/>
</dbReference>
<dbReference type="AlphaFoldDB" id="A0A4Y2NTA7"/>
<sequence>MSGDQAVDGSHPTTSPKGTYTFAATSDVDIVAQRRAEDRHFLCPTSGRSNHRRADFVVHYRTHTVGNIYKAKLIGRYLCQLCYTIFNYGEKNPCFDYRNEDNVYSLPEQGESNKMDTKHGDLMANSNDNSVVIFTEEQQNNAENPEQRSTWLTESHRQFSLRDASKTRGRSHSLSSMVSNTEQVNPSNTLLSGPLFNVHSRVVHSTENQTGCLLNSSASGCQVDIRGSSKRKSRRPVRWERNEGKKTDYISFEAASNKRNETSHDEGSWYSFTEDETCFSKSFENISQKSEFHSKNVSAAPNFPTHFALHPRSIETGKDAIKVSRDDSYRDAHLISNTSISKSSTCIYKGSLSSKTIPVSTGVSEKIGFEREQMLENDDEEAQHQPTSEVASKGVNNIPNDFVENAVSHASMSDADPIAGPSNMNAESQLRPEYGNFICPECGKCFDRKGHLVDHYRTHTGEKPFPCDKCDKRFSQKSNLNAHSRTHTGERPYSCDQCNKSFSTKGKLKDHSRTHTGERPYKCQICENAFRTSSNRSSHYKNVHNKK</sequence>
<dbReference type="PANTHER" id="PTHR24394">
    <property type="entry name" value="ZINC FINGER PROTEIN"/>
    <property type="match status" value="1"/>
</dbReference>
<evidence type="ECO:0000256" key="5">
    <source>
        <dbReference type="ARBA" id="ARBA00022771"/>
    </source>
</evidence>
<dbReference type="OrthoDB" id="6077919at2759"/>
<feature type="domain" description="C2H2-type" evidence="12">
    <location>
        <begin position="437"/>
        <end position="464"/>
    </location>
</feature>
<feature type="domain" description="C2H2-type" evidence="12">
    <location>
        <begin position="465"/>
        <end position="492"/>
    </location>
</feature>
<evidence type="ECO:0000256" key="3">
    <source>
        <dbReference type="ARBA" id="ARBA00022723"/>
    </source>
</evidence>
<feature type="region of interest" description="Disordered" evidence="11">
    <location>
        <begin position="376"/>
        <end position="397"/>
    </location>
</feature>
<keyword evidence="14" id="KW-1185">Reference proteome</keyword>
<evidence type="ECO:0000256" key="4">
    <source>
        <dbReference type="ARBA" id="ARBA00022737"/>
    </source>
</evidence>
<dbReference type="InterPro" id="IPR036236">
    <property type="entry name" value="Znf_C2H2_sf"/>
</dbReference>
<organism evidence="13 14">
    <name type="scientific">Araneus ventricosus</name>
    <name type="common">Orbweaver spider</name>
    <name type="synonym">Epeira ventricosa</name>
    <dbReference type="NCBI Taxonomy" id="182803"/>
    <lineage>
        <taxon>Eukaryota</taxon>
        <taxon>Metazoa</taxon>
        <taxon>Ecdysozoa</taxon>
        <taxon>Arthropoda</taxon>
        <taxon>Chelicerata</taxon>
        <taxon>Arachnida</taxon>
        <taxon>Araneae</taxon>
        <taxon>Araneomorphae</taxon>
        <taxon>Entelegynae</taxon>
        <taxon>Araneoidea</taxon>
        <taxon>Araneidae</taxon>
        <taxon>Araneus</taxon>
    </lineage>
</organism>